<dbReference type="InterPro" id="IPR029441">
    <property type="entry name" value="Cass2"/>
</dbReference>
<dbReference type="Gene3D" id="3.20.80.10">
    <property type="entry name" value="Regulatory factor, effector binding domain"/>
    <property type="match status" value="1"/>
</dbReference>
<evidence type="ECO:0000313" key="3">
    <source>
        <dbReference type="Proteomes" id="UP001524478"/>
    </source>
</evidence>
<evidence type="ECO:0000313" key="2">
    <source>
        <dbReference type="EMBL" id="MCQ4924507.1"/>
    </source>
</evidence>
<reference evidence="2 3" key="1">
    <citation type="submission" date="2022-06" db="EMBL/GenBank/DDBJ databases">
        <title>Isolation of gut microbiota from human fecal samples.</title>
        <authorList>
            <person name="Pamer E.G."/>
            <person name="Barat B."/>
            <person name="Waligurski E."/>
            <person name="Medina S."/>
            <person name="Paddock L."/>
            <person name="Mostad J."/>
        </authorList>
    </citation>
    <scope>NUCLEOTIDE SEQUENCE [LARGE SCALE GENOMIC DNA]</scope>
    <source>
        <strain evidence="2 3">DFI.7.95</strain>
    </source>
</reference>
<accession>A0ABT1SDE4</accession>
<keyword evidence="3" id="KW-1185">Reference proteome</keyword>
<sequence length="170" mass="19691">MAKLVNLQINQLPEVRIIGKAVYLEMAMKENPIPEFWEKCFEDGTFTRLEELKEYHIDSSYVGWMGDWGIDNGKFTYICGMLMKTEAPVPEGFICRDIPSSKVAIGWIQGLEKDVYPVSHEFTQKAMEEKGYRLDESASWCMELYNCPRFTTPMDNGEIILDYYIPCKTV</sequence>
<dbReference type="EMBL" id="JANGAC010000013">
    <property type="protein sequence ID" value="MCQ4924507.1"/>
    <property type="molecule type" value="Genomic_DNA"/>
</dbReference>
<comment type="caution">
    <text evidence="2">The sequence shown here is derived from an EMBL/GenBank/DDBJ whole genome shotgun (WGS) entry which is preliminary data.</text>
</comment>
<dbReference type="Pfam" id="PF14526">
    <property type="entry name" value="Cass2"/>
    <property type="match status" value="1"/>
</dbReference>
<evidence type="ECO:0000259" key="1">
    <source>
        <dbReference type="Pfam" id="PF14526"/>
    </source>
</evidence>
<protein>
    <submittedName>
        <fullName evidence="2">GyrI-like domain-containing protein</fullName>
    </submittedName>
</protein>
<dbReference type="SUPFAM" id="SSF55136">
    <property type="entry name" value="Probable bacterial effector-binding domain"/>
    <property type="match status" value="1"/>
</dbReference>
<name>A0ABT1SDE4_9FIRM</name>
<proteinExistence type="predicted"/>
<organism evidence="2 3">
    <name type="scientific">Tissierella carlieri</name>
    <dbReference type="NCBI Taxonomy" id="689904"/>
    <lineage>
        <taxon>Bacteria</taxon>
        <taxon>Bacillati</taxon>
        <taxon>Bacillota</taxon>
        <taxon>Tissierellia</taxon>
        <taxon>Tissierellales</taxon>
        <taxon>Tissierellaceae</taxon>
        <taxon>Tissierella</taxon>
    </lineage>
</organism>
<dbReference type="Proteomes" id="UP001524478">
    <property type="component" value="Unassembled WGS sequence"/>
</dbReference>
<dbReference type="RefSeq" id="WP_256312250.1">
    <property type="nucleotide sequence ID" value="NZ_JANGAC010000013.1"/>
</dbReference>
<feature type="domain" description="Integron-associated effector binding protein" evidence="1">
    <location>
        <begin position="8"/>
        <end position="166"/>
    </location>
</feature>
<gene>
    <name evidence="2" type="ORF">NE686_15505</name>
</gene>
<dbReference type="InterPro" id="IPR011256">
    <property type="entry name" value="Reg_factor_effector_dom_sf"/>
</dbReference>